<dbReference type="GO" id="GO:0016787">
    <property type="term" value="F:hydrolase activity"/>
    <property type="evidence" value="ECO:0007669"/>
    <property type="project" value="UniProtKB-KW"/>
</dbReference>
<dbReference type="Gene3D" id="3.40.50.10310">
    <property type="entry name" value="Creatininase"/>
    <property type="match status" value="1"/>
</dbReference>
<name>A0A1V5M7P7_UNCT6</name>
<keyword evidence="1" id="KW-0378">Hydrolase</keyword>
<dbReference type="EMBL" id="MWAK01000391">
    <property type="protein sequence ID" value="OPZ89258.1"/>
    <property type="molecule type" value="Genomic_DNA"/>
</dbReference>
<dbReference type="AlphaFoldDB" id="A0A1V5M7P7"/>
<sequence>MALEAARAGGGVAAPASFWHIHEDNSRSRAFLGRITELPLYLTSIPGPLFFQNFIYQLRACANAGFQAVVAITGHYGGVEYWLKWYAKLFQKHLAPLPVWALADWEVIDHLDYKGSHAGICETAQLLALFPGLPDLKHPGLKEEDPYVGGRLTPVREKVNPELGRAIVASQVRNLARGAEEMLARRPGPSENIFLTMETAIKAWPVIEKEAPAWPGGLDETAAADLFRERVEPYWQKARRSNGRLPGHVFPAAPPESIDGPEW</sequence>
<evidence type="ECO:0000313" key="1">
    <source>
        <dbReference type="EMBL" id="OPZ89258.1"/>
    </source>
</evidence>
<accession>A0A1V5M7P7</accession>
<proteinExistence type="predicted"/>
<dbReference type="SUPFAM" id="SSF102215">
    <property type="entry name" value="Creatininase"/>
    <property type="match status" value="1"/>
</dbReference>
<gene>
    <name evidence="1" type="ORF">BWY73_01540</name>
</gene>
<dbReference type="Proteomes" id="UP000485484">
    <property type="component" value="Unassembled WGS sequence"/>
</dbReference>
<comment type="caution">
    <text evidence="1">The sequence shown here is derived from an EMBL/GenBank/DDBJ whole genome shotgun (WGS) entry which is preliminary data.</text>
</comment>
<dbReference type="InterPro" id="IPR024087">
    <property type="entry name" value="Creatininase-like_sf"/>
</dbReference>
<organism evidence="1">
    <name type="scientific">candidate division TA06 bacterium ADurb.Bin417</name>
    <dbReference type="NCBI Taxonomy" id="1852828"/>
    <lineage>
        <taxon>Bacteria</taxon>
        <taxon>Bacteria division TA06</taxon>
    </lineage>
</organism>
<reference evidence="1" key="1">
    <citation type="submission" date="2017-02" db="EMBL/GenBank/DDBJ databases">
        <title>Delving into the versatile metabolic prowess of the omnipresent phylum Bacteroidetes.</title>
        <authorList>
            <person name="Nobu M.K."/>
            <person name="Mei R."/>
            <person name="Narihiro T."/>
            <person name="Kuroda K."/>
            <person name="Liu W.-T."/>
        </authorList>
    </citation>
    <scope>NUCLEOTIDE SEQUENCE</scope>
    <source>
        <strain evidence="1">ADurb.Bin417</strain>
    </source>
</reference>
<protein>
    <submittedName>
        <fullName evidence="1">Creatinine amidohydrolase</fullName>
    </submittedName>
</protein>